<keyword evidence="5 6" id="KW-0472">Membrane</keyword>
<dbReference type="AlphaFoldDB" id="A0A931I4G2"/>
<reference evidence="8" key="1">
    <citation type="submission" date="2020-12" db="EMBL/GenBank/DDBJ databases">
        <title>Methylobrevis albus sp. nov., isolated from fresh water lack sediment.</title>
        <authorList>
            <person name="Zou Q."/>
        </authorList>
    </citation>
    <scope>NUCLEOTIDE SEQUENCE</scope>
    <source>
        <strain evidence="8">L22</strain>
    </source>
</reference>
<evidence type="ECO:0000256" key="6">
    <source>
        <dbReference type="SAM" id="Phobius"/>
    </source>
</evidence>
<dbReference type="PANTHER" id="PTHR32322">
    <property type="entry name" value="INNER MEMBRANE TRANSPORTER"/>
    <property type="match status" value="1"/>
</dbReference>
<feature type="transmembrane region" description="Helical" evidence="6">
    <location>
        <begin position="257"/>
        <end position="276"/>
    </location>
</feature>
<feature type="domain" description="EamA" evidence="7">
    <location>
        <begin position="164"/>
        <end position="296"/>
    </location>
</feature>
<proteinExistence type="inferred from homology"/>
<evidence type="ECO:0000259" key="7">
    <source>
        <dbReference type="Pfam" id="PF00892"/>
    </source>
</evidence>
<dbReference type="GO" id="GO:0016020">
    <property type="term" value="C:membrane"/>
    <property type="evidence" value="ECO:0007669"/>
    <property type="project" value="UniProtKB-SubCell"/>
</dbReference>
<dbReference type="Pfam" id="PF00892">
    <property type="entry name" value="EamA"/>
    <property type="match status" value="2"/>
</dbReference>
<feature type="transmembrane region" description="Helical" evidence="6">
    <location>
        <begin position="49"/>
        <end position="66"/>
    </location>
</feature>
<keyword evidence="9" id="KW-1185">Reference proteome</keyword>
<evidence type="ECO:0000256" key="4">
    <source>
        <dbReference type="ARBA" id="ARBA00022989"/>
    </source>
</evidence>
<evidence type="ECO:0000313" key="8">
    <source>
        <dbReference type="EMBL" id="MBH0239339.1"/>
    </source>
</evidence>
<dbReference type="PANTHER" id="PTHR32322:SF2">
    <property type="entry name" value="EAMA DOMAIN-CONTAINING PROTEIN"/>
    <property type="match status" value="1"/>
</dbReference>
<comment type="similarity">
    <text evidence="2">Belongs to the EamA transporter family.</text>
</comment>
<feature type="domain" description="EamA" evidence="7">
    <location>
        <begin position="17"/>
        <end position="148"/>
    </location>
</feature>
<feature type="transmembrane region" description="Helical" evidence="6">
    <location>
        <begin position="282"/>
        <end position="298"/>
    </location>
</feature>
<dbReference type="RefSeq" id="WP_197312425.1">
    <property type="nucleotide sequence ID" value="NZ_JADZLT010000054.1"/>
</dbReference>
<dbReference type="EMBL" id="JADZLT010000054">
    <property type="protein sequence ID" value="MBH0239339.1"/>
    <property type="molecule type" value="Genomic_DNA"/>
</dbReference>
<feature type="transmembrane region" description="Helical" evidence="6">
    <location>
        <begin position="104"/>
        <end position="125"/>
    </location>
</feature>
<feature type="transmembrane region" description="Helical" evidence="6">
    <location>
        <begin position="156"/>
        <end position="177"/>
    </location>
</feature>
<protein>
    <submittedName>
        <fullName evidence="8">DMT family transporter</fullName>
    </submittedName>
</protein>
<evidence type="ECO:0000256" key="3">
    <source>
        <dbReference type="ARBA" id="ARBA00022692"/>
    </source>
</evidence>
<evidence type="ECO:0000256" key="2">
    <source>
        <dbReference type="ARBA" id="ARBA00007362"/>
    </source>
</evidence>
<keyword evidence="4 6" id="KW-1133">Transmembrane helix</keyword>
<dbReference type="SUPFAM" id="SSF103481">
    <property type="entry name" value="Multidrug resistance efflux transporter EmrE"/>
    <property type="match status" value="2"/>
</dbReference>
<feature type="transmembrane region" description="Helical" evidence="6">
    <location>
        <begin position="189"/>
        <end position="207"/>
    </location>
</feature>
<sequence>MAALRERATRALFGNPYLLLALSALFWAGNAITSRLAVGEVSPMALTTLRWALVGVIVLAVGLKPVRDEWPVLRPRLVYLAIMAFLGFTGFNALYYISAYFTSAVNIGILQGAIPMLVFAIALVVRGTRVKPAQVVGMIAGLIGVGVVAARGDMDVLLGLGFNFGDVLMLVACAMYATYTVALTSRPQVSGFAFFTILAAFALLTSLPPLAAEIAMGKFQWPTPAGWLAIAYTAVFPSVLSQIFFIRGVELIGPGRAGIFVNLVPVFAAVLAVAILGEPFHVYHAVALVLVLGGILYAERARR</sequence>
<evidence type="ECO:0000313" key="9">
    <source>
        <dbReference type="Proteomes" id="UP000631694"/>
    </source>
</evidence>
<feature type="transmembrane region" description="Helical" evidence="6">
    <location>
        <begin position="132"/>
        <end position="150"/>
    </location>
</feature>
<dbReference type="InterPro" id="IPR000620">
    <property type="entry name" value="EamA_dom"/>
</dbReference>
<dbReference type="Proteomes" id="UP000631694">
    <property type="component" value="Unassembled WGS sequence"/>
</dbReference>
<dbReference type="InterPro" id="IPR037185">
    <property type="entry name" value="EmrE-like"/>
</dbReference>
<feature type="transmembrane region" description="Helical" evidence="6">
    <location>
        <begin position="78"/>
        <end position="98"/>
    </location>
</feature>
<comment type="caution">
    <text evidence="8">The sequence shown here is derived from an EMBL/GenBank/DDBJ whole genome shotgun (WGS) entry which is preliminary data.</text>
</comment>
<feature type="transmembrane region" description="Helical" evidence="6">
    <location>
        <begin position="227"/>
        <end position="245"/>
    </location>
</feature>
<keyword evidence="3 6" id="KW-0812">Transmembrane</keyword>
<comment type="subcellular location">
    <subcellularLocation>
        <location evidence="1">Membrane</location>
        <topology evidence="1">Multi-pass membrane protein</topology>
    </subcellularLocation>
</comment>
<dbReference type="InterPro" id="IPR050638">
    <property type="entry name" value="AA-Vitamin_Transporters"/>
</dbReference>
<evidence type="ECO:0000256" key="1">
    <source>
        <dbReference type="ARBA" id="ARBA00004141"/>
    </source>
</evidence>
<accession>A0A931I4G2</accession>
<gene>
    <name evidence="8" type="ORF">I5731_16060</name>
</gene>
<evidence type="ECO:0000256" key="5">
    <source>
        <dbReference type="ARBA" id="ARBA00023136"/>
    </source>
</evidence>
<organism evidence="8 9">
    <name type="scientific">Methylobrevis albus</name>
    <dbReference type="NCBI Taxonomy" id="2793297"/>
    <lineage>
        <taxon>Bacteria</taxon>
        <taxon>Pseudomonadati</taxon>
        <taxon>Pseudomonadota</taxon>
        <taxon>Alphaproteobacteria</taxon>
        <taxon>Hyphomicrobiales</taxon>
        <taxon>Pleomorphomonadaceae</taxon>
        <taxon>Methylobrevis</taxon>
    </lineage>
</organism>
<name>A0A931I4G2_9HYPH</name>